<dbReference type="EMBL" id="MWBQ01000161">
    <property type="protein sequence ID" value="OQA55378.1"/>
    <property type="molecule type" value="Genomic_DNA"/>
</dbReference>
<dbReference type="Pfam" id="PF04230">
    <property type="entry name" value="PS_pyruv_trans"/>
    <property type="match status" value="1"/>
</dbReference>
<dbReference type="GO" id="GO:0016740">
    <property type="term" value="F:transferase activity"/>
    <property type="evidence" value="ECO:0007669"/>
    <property type="project" value="UniProtKB-KW"/>
</dbReference>
<protein>
    <submittedName>
        <fullName evidence="3">Polysaccharide pyruvyl transferase</fullName>
    </submittedName>
</protein>
<dbReference type="InterPro" id="IPR007345">
    <property type="entry name" value="Polysacch_pyruvyl_Trfase"/>
</dbReference>
<sequence>MKDTQKKIFLLGYYGFGNWGDELSLQSIINDLEIISKDTPYSFLYSVLNQDNRFFPRSFSNLSVIIRKKIITVLKEITKSDYVVVGGGSLLQDSTSFRSLIYYSFLLWWAQIFHRPLIFYRCGLGPFHKVLSQKLVAFILKRVKLFIARDHESAELAKRLGGYSNRIKIGIDPVVTNYKNILTITQAKPTVSFFVRNCSRPYEEKLIDSLKYLQARIQERIEIVAFHYNYDYKIASRIANQIGCQWKYFQSIEEIPLYFHQLAAVFTMRLHPAILSAMMDVPWFALNIDPKIESFANWWEKKNLVAWQDLSQETFFRLFEQRDNIFKKNNELMKQLKRLDDQSRIWLREFFDQKNHFY</sequence>
<evidence type="ECO:0000256" key="1">
    <source>
        <dbReference type="SAM" id="Coils"/>
    </source>
</evidence>
<feature type="coiled-coil region" evidence="1">
    <location>
        <begin position="322"/>
        <end position="349"/>
    </location>
</feature>
<dbReference type="NCBIfam" id="TIGR03609">
    <property type="entry name" value="S_layer_CsaB"/>
    <property type="match status" value="1"/>
</dbReference>
<comment type="caution">
    <text evidence="3">The sequence shown here is derived from an EMBL/GenBank/DDBJ whole genome shotgun (WGS) entry which is preliminary data.</text>
</comment>
<evidence type="ECO:0000313" key="3">
    <source>
        <dbReference type="EMBL" id="OQA55378.1"/>
    </source>
</evidence>
<dbReference type="Proteomes" id="UP000485569">
    <property type="component" value="Unassembled WGS sequence"/>
</dbReference>
<organism evidence="3">
    <name type="scientific">Candidatus Atribacter allofermentans</name>
    <dbReference type="NCBI Taxonomy" id="1852833"/>
    <lineage>
        <taxon>Bacteria</taxon>
        <taxon>Pseudomonadati</taxon>
        <taxon>Atribacterota</taxon>
        <taxon>Atribacteria</taxon>
        <taxon>Atribacterales</taxon>
        <taxon>Atribacteraceae</taxon>
        <taxon>Atribacter</taxon>
    </lineage>
</organism>
<feature type="domain" description="Polysaccharide pyruvyl transferase" evidence="2">
    <location>
        <begin position="20"/>
        <end position="289"/>
    </location>
</feature>
<reference evidence="3" key="1">
    <citation type="submission" date="2017-02" db="EMBL/GenBank/DDBJ databases">
        <title>Delving into the versatile metabolic prowess of the omnipresent phylum Bacteroidetes.</title>
        <authorList>
            <person name="Nobu M.K."/>
            <person name="Mei R."/>
            <person name="Narihiro T."/>
            <person name="Kuroda K."/>
            <person name="Liu W.-T."/>
        </authorList>
    </citation>
    <scope>NUCLEOTIDE SEQUENCE</scope>
    <source>
        <strain evidence="3">ADurb.Bin276</strain>
    </source>
</reference>
<dbReference type="PANTHER" id="PTHR36836:SF1">
    <property type="entry name" value="COLANIC ACID BIOSYNTHESIS PROTEIN WCAK"/>
    <property type="match status" value="1"/>
</dbReference>
<gene>
    <name evidence="3" type="ORF">BWY41_01667</name>
</gene>
<dbReference type="AlphaFoldDB" id="A0A1V5SLK3"/>
<keyword evidence="3" id="KW-0808">Transferase</keyword>
<evidence type="ECO:0000259" key="2">
    <source>
        <dbReference type="Pfam" id="PF04230"/>
    </source>
</evidence>
<name>A0A1V5SLK3_9BACT</name>
<dbReference type="InterPro" id="IPR019896">
    <property type="entry name" value="Polysacch_pyruvyl_Trfase_CsaB"/>
</dbReference>
<dbReference type="PANTHER" id="PTHR36836">
    <property type="entry name" value="COLANIC ACID BIOSYNTHESIS PROTEIN WCAK"/>
    <property type="match status" value="1"/>
</dbReference>
<keyword evidence="1" id="KW-0175">Coiled coil</keyword>
<accession>A0A1V5SLK3</accession>
<proteinExistence type="predicted"/>